<dbReference type="EMBL" id="JYDI01000003">
    <property type="protein sequence ID" value="KRY60932.1"/>
    <property type="molecule type" value="Genomic_DNA"/>
</dbReference>
<sequence>MPVKLLTHLSQGLHRSPGYACRLEIACSVRLHSPVTLPNWEITSLANVQHLTYAAHDPSVHCRLHWAQMLFTIVIRSTQCHGLPELVEPKTMMTTLLFENVPPASVCSQVIRDSTPAFQCFCPCWRTTLKSQSAICLNYRATLKFCNHHRKLRSARGRKPPTTETGSGYHMQPSPAVSCDSTATTASSLGSTFTMKDRLNTMESSLGSTATFDLQKKFSDAFSGIWRSSDEIFSPTHCKRCRTSARRYKSSSIAFSSSYFNLPEPSGEIQCITNAPSNVSLLEHSTCGSQRKIEGGHPFSSLGPQSSSAAHWQVRSRLPSPFPSLARSRQSSVQTAQRLFYWSSSGRLNSVPHQIHLPKVIFSLQDCVLVSSMSLCLNSDSLTRAFS</sequence>
<protein>
    <submittedName>
        <fullName evidence="2">Uncharacterized protein</fullName>
    </submittedName>
</protein>
<accession>A0A0V1DHM2</accession>
<keyword evidence="3" id="KW-1185">Reference proteome</keyword>
<dbReference type="OrthoDB" id="10679625at2759"/>
<name>A0A0V1DHM2_TRIBR</name>
<feature type="region of interest" description="Disordered" evidence="1">
    <location>
        <begin position="154"/>
        <end position="175"/>
    </location>
</feature>
<dbReference type="AlphaFoldDB" id="A0A0V1DHM2"/>
<evidence type="ECO:0000313" key="2">
    <source>
        <dbReference type="EMBL" id="KRY60932.1"/>
    </source>
</evidence>
<gene>
    <name evidence="2" type="ORF">T03_11626</name>
</gene>
<organism evidence="2 3">
    <name type="scientific">Trichinella britovi</name>
    <name type="common">Parasitic roundworm</name>
    <dbReference type="NCBI Taxonomy" id="45882"/>
    <lineage>
        <taxon>Eukaryota</taxon>
        <taxon>Metazoa</taxon>
        <taxon>Ecdysozoa</taxon>
        <taxon>Nematoda</taxon>
        <taxon>Enoplea</taxon>
        <taxon>Dorylaimia</taxon>
        <taxon>Trichinellida</taxon>
        <taxon>Trichinellidae</taxon>
        <taxon>Trichinella</taxon>
    </lineage>
</organism>
<evidence type="ECO:0000256" key="1">
    <source>
        <dbReference type="SAM" id="MobiDB-lite"/>
    </source>
</evidence>
<reference evidence="2 3" key="1">
    <citation type="submission" date="2015-01" db="EMBL/GenBank/DDBJ databases">
        <title>Evolution of Trichinella species and genotypes.</title>
        <authorList>
            <person name="Korhonen P.K."/>
            <person name="Edoardo P."/>
            <person name="Giuseppe L.R."/>
            <person name="Gasser R.B."/>
        </authorList>
    </citation>
    <scope>NUCLEOTIDE SEQUENCE [LARGE SCALE GENOMIC DNA]</scope>
    <source>
        <strain evidence="2">ISS120</strain>
    </source>
</reference>
<comment type="caution">
    <text evidence="2">The sequence shown here is derived from an EMBL/GenBank/DDBJ whole genome shotgun (WGS) entry which is preliminary data.</text>
</comment>
<dbReference type="Proteomes" id="UP000054653">
    <property type="component" value="Unassembled WGS sequence"/>
</dbReference>
<evidence type="ECO:0000313" key="3">
    <source>
        <dbReference type="Proteomes" id="UP000054653"/>
    </source>
</evidence>
<proteinExistence type="predicted"/>